<evidence type="ECO:0000313" key="3">
    <source>
        <dbReference type="EMBL" id="CAF1133082.1"/>
    </source>
</evidence>
<dbReference type="EMBL" id="CAJNOC010009807">
    <property type="protein sequence ID" value="CAF1133082.1"/>
    <property type="molecule type" value="Genomic_DNA"/>
</dbReference>
<accession>A0A814RF69</accession>
<feature type="compositionally biased region" description="Polar residues" evidence="1">
    <location>
        <begin position="118"/>
        <end position="140"/>
    </location>
</feature>
<feature type="signal peptide" evidence="2">
    <location>
        <begin position="1"/>
        <end position="22"/>
    </location>
</feature>
<organism evidence="3 4">
    <name type="scientific">Brachionus calyciflorus</name>
    <dbReference type="NCBI Taxonomy" id="104777"/>
    <lineage>
        <taxon>Eukaryota</taxon>
        <taxon>Metazoa</taxon>
        <taxon>Spiralia</taxon>
        <taxon>Gnathifera</taxon>
        <taxon>Rotifera</taxon>
        <taxon>Eurotatoria</taxon>
        <taxon>Monogononta</taxon>
        <taxon>Pseudotrocha</taxon>
        <taxon>Ploima</taxon>
        <taxon>Brachionidae</taxon>
        <taxon>Brachionus</taxon>
    </lineage>
</organism>
<proteinExistence type="predicted"/>
<feature type="region of interest" description="Disordered" evidence="1">
    <location>
        <begin position="118"/>
        <end position="155"/>
    </location>
</feature>
<keyword evidence="2" id="KW-0732">Signal</keyword>
<keyword evidence="4" id="KW-1185">Reference proteome</keyword>
<evidence type="ECO:0000256" key="2">
    <source>
        <dbReference type="SAM" id="SignalP"/>
    </source>
</evidence>
<reference evidence="3" key="1">
    <citation type="submission" date="2021-02" db="EMBL/GenBank/DDBJ databases">
        <authorList>
            <person name="Nowell W R."/>
        </authorList>
    </citation>
    <scope>NUCLEOTIDE SEQUENCE</scope>
    <source>
        <strain evidence="3">Ploen Becks lab</strain>
    </source>
</reference>
<evidence type="ECO:0000313" key="4">
    <source>
        <dbReference type="Proteomes" id="UP000663879"/>
    </source>
</evidence>
<protein>
    <submittedName>
        <fullName evidence="3">Uncharacterized protein</fullName>
    </submittedName>
</protein>
<comment type="caution">
    <text evidence="3">The sequence shown here is derived from an EMBL/GenBank/DDBJ whole genome shotgun (WGS) entry which is preliminary data.</text>
</comment>
<gene>
    <name evidence="3" type="ORF">OXX778_LOCUS22567</name>
</gene>
<sequence length="155" mass="17649">MRFLNLLGLILTILCSLLEIEASRIHLGKVAEAIAKNTDKPFVSSYDRSSQSIQRFKKQPRRNHYREREPVGNYYESTNLALKNNKVVNNNNNPKLVTARNRLNKVANVAPQVTARNRLNTNKKNNPIKQAENKQANRSNSKPKEKLGFKPVAQA</sequence>
<dbReference type="Proteomes" id="UP000663879">
    <property type="component" value="Unassembled WGS sequence"/>
</dbReference>
<name>A0A814RF69_9BILA</name>
<feature type="chain" id="PRO_5032806525" evidence="2">
    <location>
        <begin position="23"/>
        <end position="155"/>
    </location>
</feature>
<dbReference type="AlphaFoldDB" id="A0A814RF69"/>
<evidence type="ECO:0000256" key="1">
    <source>
        <dbReference type="SAM" id="MobiDB-lite"/>
    </source>
</evidence>